<organism evidence="3 4">
    <name type="scientific">Paenibacillus eucommiae</name>
    <dbReference type="NCBI Taxonomy" id="1355755"/>
    <lineage>
        <taxon>Bacteria</taxon>
        <taxon>Bacillati</taxon>
        <taxon>Bacillota</taxon>
        <taxon>Bacilli</taxon>
        <taxon>Bacillales</taxon>
        <taxon>Paenibacillaceae</taxon>
        <taxon>Paenibacillus</taxon>
    </lineage>
</organism>
<evidence type="ECO:0000313" key="3">
    <source>
        <dbReference type="EMBL" id="MBP1996348.1"/>
    </source>
</evidence>
<dbReference type="PANTHER" id="PTHR43252:SF2">
    <property type="entry name" value="TRANSCRIPTION REGULATOR, PADR-LIKE FAMILY"/>
    <property type="match status" value="1"/>
</dbReference>
<accession>A0ABS4J929</accession>
<dbReference type="EMBL" id="JAGGLB010000048">
    <property type="protein sequence ID" value="MBP1996348.1"/>
    <property type="molecule type" value="Genomic_DNA"/>
</dbReference>
<feature type="coiled-coil region" evidence="1">
    <location>
        <begin position="118"/>
        <end position="152"/>
    </location>
</feature>
<dbReference type="Gene3D" id="1.10.10.10">
    <property type="entry name" value="Winged helix-like DNA-binding domain superfamily/Winged helix DNA-binding domain"/>
    <property type="match status" value="1"/>
</dbReference>
<dbReference type="Proteomes" id="UP001519287">
    <property type="component" value="Unassembled WGS sequence"/>
</dbReference>
<dbReference type="InterPro" id="IPR036390">
    <property type="entry name" value="WH_DNA-bd_sf"/>
</dbReference>
<dbReference type="SUPFAM" id="SSF46785">
    <property type="entry name" value="Winged helix' DNA-binding domain"/>
    <property type="match status" value="1"/>
</dbReference>
<comment type="caution">
    <text evidence="3">The sequence shown here is derived from an EMBL/GenBank/DDBJ whole genome shotgun (WGS) entry which is preliminary data.</text>
</comment>
<feature type="domain" description="Transcription regulator PadR N-terminal" evidence="2">
    <location>
        <begin position="16"/>
        <end position="92"/>
    </location>
</feature>
<protein>
    <submittedName>
        <fullName evidence="3">DNA-binding PadR family transcriptional regulator</fullName>
    </submittedName>
</protein>
<dbReference type="GO" id="GO:0003677">
    <property type="term" value="F:DNA binding"/>
    <property type="evidence" value="ECO:0007669"/>
    <property type="project" value="UniProtKB-KW"/>
</dbReference>
<keyword evidence="1" id="KW-0175">Coiled coil</keyword>
<evidence type="ECO:0000259" key="2">
    <source>
        <dbReference type="Pfam" id="PF03551"/>
    </source>
</evidence>
<dbReference type="RefSeq" id="WP_209978687.1">
    <property type="nucleotide sequence ID" value="NZ_JAGGLB010000048.1"/>
</dbReference>
<sequence>MKKNKPIHRSPLALVILAFLAEEPMHPYRMQQLIKERGKDEVINVRQRASIYQSIERLQREGLITVRETTKESGRPDRTIYEATPEGHQLMQDWMREILSTPKLEFPEFPVAVACLPLLTQEDALQQLKKRAAAYEEELARMKSQLEGVVEVVPRLFLLEMELKQAILTTELTWVQSVIDDLISGALSWDKEWLSKIGTLIAESMQMNSKNEED</sequence>
<keyword evidence="4" id="KW-1185">Reference proteome</keyword>
<reference evidence="3 4" key="1">
    <citation type="submission" date="2021-03" db="EMBL/GenBank/DDBJ databases">
        <title>Genomic Encyclopedia of Type Strains, Phase IV (KMG-IV): sequencing the most valuable type-strain genomes for metagenomic binning, comparative biology and taxonomic classification.</title>
        <authorList>
            <person name="Goeker M."/>
        </authorList>
    </citation>
    <scope>NUCLEOTIDE SEQUENCE [LARGE SCALE GENOMIC DNA]</scope>
    <source>
        <strain evidence="3 4">DSM 26048</strain>
    </source>
</reference>
<evidence type="ECO:0000256" key="1">
    <source>
        <dbReference type="SAM" id="Coils"/>
    </source>
</evidence>
<dbReference type="Pfam" id="PF03551">
    <property type="entry name" value="PadR"/>
    <property type="match status" value="1"/>
</dbReference>
<gene>
    <name evidence="3" type="ORF">J2Z66_007994</name>
</gene>
<dbReference type="PANTHER" id="PTHR43252">
    <property type="entry name" value="TRANSCRIPTIONAL REGULATOR YQJI"/>
    <property type="match status" value="1"/>
</dbReference>
<keyword evidence="3" id="KW-0238">DNA-binding</keyword>
<proteinExistence type="predicted"/>
<dbReference type="InterPro" id="IPR036388">
    <property type="entry name" value="WH-like_DNA-bd_sf"/>
</dbReference>
<name>A0ABS4J929_9BACL</name>
<evidence type="ECO:0000313" key="4">
    <source>
        <dbReference type="Proteomes" id="UP001519287"/>
    </source>
</evidence>
<dbReference type="InterPro" id="IPR005149">
    <property type="entry name" value="Tscrpt_reg_PadR_N"/>
</dbReference>